<keyword evidence="1" id="KW-0472">Membrane</keyword>
<keyword evidence="1" id="KW-1133">Transmembrane helix</keyword>
<protein>
    <submittedName>
        <fullName evidence="2">Uncharacterized protein</fullName>
    </submittedName>
</protein>
<keyword evidence="3" id="KW-1185">Reference proteome</keyword>
<evidence type="ECO:0000313" key="2">
    <source>
        <dbReference type="EMBL" id="KAK7399141.1"/>
    </source>
</evidence>
<gene>
    <name evidence="2" type="ORF">VNO78_10317</name>
</gene>
<dbReference type="Proteomes" id="UP001386955">
    <property type="component" value="Unassembled WGS sequence"/>
</dbReference>
<evidence type="ECO:0000313" key="3">
    <source>
        <dbReference type="Proteomes" id="UP001386955"/>
    </source>
</evidence>
<feature type="transmembrane region" description="Helical" evidence="1">
    <location>
        <begin position="36"/>
        <end position="54"/>
    </location>
</feature>
<dbReference type="AlphaFoldDB" id="A0AAN9SM47"/>
<proteinExistence type="predicted"/>
<reference evidence="2 3" key="1">
    <citation type="submission" date="2024-01" db="EMBL/GenBank/DDBJ databases">
        <title>The genomes of 5 underutilized Papilionoideae crops provide insights into root nodulation and disease resistanc.</title>
        <authorList>
            <person name="Jiang F."/>
        </authorList>
    </citation>
    <scope>NUCLEOTIDE SEQUENCE [LARGE SCALE GENOMIC DNA]</scope>
    <source>
        <strain evidence="2">DUOXIRENSHENG_FW03</strain>
        <tissue evidence="2">Leaves</tissue>
    </source>
</reference>
<dbReference type="EMBL" id="JAYMYS010000003">
    <property type="protein sequence ID" value="KAK7399141.1"/>
    <property type="molecule type" value="Genomic_DNA"/>
</dbReference>
<sequence length="76" mass="8887">MGFGIGYPLFQISCLSISILNSQFSILRPSFSSNHIFLLFKLFLFLILKLLRNINIFSQVSRRFNLMYFKNLFGSI</sequence>
<keyword evidence="1" id="KW-0812">Transmembrane</keyword>
<comment type="caution">
    <text evidence="2">The sequence shown here is derived from an EMBL/GenBank/DDBJ whole genome shotgun (WGS) entry which is preliminary data.</text>
</comment>
<organism evidence="2 3">
    <name type="scientific">Psophocarpus tetragonolobus</name>
    <name type="common">Winged bean</name>
    <name type="synonym">Dolichos tetragonolobus</name>
    <dbReference type="NCBI Taxonomy" id="3891"/>
    <lineage>
        <taxon>Eukaryota</taxon>
        <taxon>Viridiplantae</taxon>
        <taxon>Streptophyta</taxon>
        <taxon>Embryophyta</taxon>
        <taxon>Tracheophyta</taxon>
        <taxon>Spermatophyta</taxon>
        <taxon>Magnoliopsida</taxon>
        <taxon>eudicotyledons</taxon>
        <taxon>Gunneridae</taxon>
        <taxon>Pentapetalae</taxon>
        <taxon>rosids</taxon>
        <taxon>fabids</taxon>
        <taxon>Fabales</taxon>
        <taxon>Fabaceae</taxon>
        <taxon>Papilionoideae</taxon>
        <taxon>50 kb inversion clade</taxon>
        <taxon>NPAAA clade</taxon>
        <taxon>indigoferoid/millettioid clade</taxon>
        <taxon>Phaseoleae</taxon>
        <taxon>Psophocarpus</taxon>
    </lineage>
</organism>
<accession>A0AAN9SM47</accession>
<name>A0AAN9SM47_PSOTE</name>
<evidence type="ECO:0000256" key="1">
    <source>
        <dbReference type="SAM" id="Phobius"/>
    </source>
</evidence>